<proteinExistence type="predicted"/>
<evidence type="ECO:0000313" key="4">
    <source>
        <dbReference type="Proteomes" id="UP000095284"/>
    </source>
</evidence>
<keyword evidence="1" id="KW-1133">Transmembrane helix</keyword>
<feature type="transmembrane region" description="Helical" evidence="1">
    <location>
        <begin position="273"/>
        <end position="290"/>
    </location>
</feature>
<feature type="transmembrane region" description="Helical" evidence="1">
    <location>
        <begin position="120"/>
        <end position="141"/>
    </location>
</feature>
<dbReference type="Proteomes" id="UP000095284">
    <property type="component" value="Unplaced"/>
</dbReference>
<dbReference type="EMBL" id="CAJFDI010000004">
    <property type="protein sequence ID" value="CAD5226684.1"/>
    <property type="molecule type" value="Genomic_DNA"/>
</dbReference>
<evidence type="ECO:0000313" key="3">
    <source>
        <dbReference type="EMBL" id="CAG9116085.1"/>
    </source>
</evidence>
<reference evidence="6" key="1">
    <citation type="submission" date="2016-11" db="UniProtKB">
        <authorList>
            <consortium name="WormBaseParasite"/>
        </authorList>
    </citation>
    <scope>IDENTIFICATION</scope>
</reference>
<dbReference type="eggNOG" id="ENOG502SW4E">
    <property type="taxonomic scope" value="Eukaryota"/>
</dbReference>
<sequence>MAAKGSADLITRSVKQVESNETGKQFTKFGIKWIVTAAEHSQRLSRNGTENVDCKQELQKAVDEIKADVIDTSPLPDSFDFGYAFRAYIWSVIVMTSKTMGHRFARNTSVHLLLSVLNNIFLSLLVYVALPISVFTVPGKYTEKEVPLTVRRIILICLAFVSGLLGEHIWIHYIHYTNNVPSYYYPAVVGATLQLMGPILANDRKALVGTCVTSAFILSISMAAYMEVLNLSYLIAACVNLCASTVNLQLLIADLRKNGSDESSMVKGHYRALIVNVFIHAFLSLLFAHYDPDCFNDSDAALD</sequence>
<feature type="transmembrane region" description="Helical" evidence="1">
    <location>
        <begin position="231"/>
        <end position="252"/>
    </location>
</feature>
<evidence type="ECO:0000256" key="1">
    <source>
        <dbReference type="SAM" id="Phobius"/>
    </source>
</evidence>
<dbReference type="Proteomes" id="UP000659654">
    <property type="component" value="Unassembled WGS sequence"/>
</dbReference>
<evidence type="ECO:0000313" key="6">
    <source>
        <dbReference type="WBParaSite" id="BXY_0741900.1"/>
    </source>
</evidence>
<keyword evidence="1" id="KW-0472">Membrane</keyword>
<dbReference type="AlphaFoldDB" id="A0A1I7S339"/>
<name>A0A1I7S339_BURXY</name>
<dbReference type="Proteomes" id="UP000582659">
    <property type="component" value="Unassembled WGS sequence"/>
</dbReference>
<dbReference type="WBParaSite" id="BXY_0741900.1">
    <property type="protein sequence ID" value="BXY_0741900.1"/>
    <property type="gene ID" value="BXY_0741900"/>
</dbReference>
<protein>
    <submittedName>
        <fullName evidence="2">(pine wood nematode) hypothetical protein</fullName>
    </submittedName>
</protein>
<feature type="transmembrane region" description="Helical" evidence="1">
    <location>
        <begin position="153"/>
        <end position="171"/>
    </location>
</feature>
<feature type="transmembrane region" description="Helical" evidence="1">
    <location>
        <begin position="206"/>
        <end position="225"/>
    </location>
</feature>
<reference evidence="3" key="2">
    <citation type="submission" date="2020-08" db="EMBL/GenBank/DDBJ databases">
        <authorList>
            <person name="Kikuchi T."/>
        </authorList>
    </citation>
    <scope>NUCLEOTIDE SEQUENCE</scope>
    <source>
        <strain evidence="2">Ka4C1</strain>
    </source>
</reference>
<gene>
    <name evidence="2" type="ORF">BXYJ_LOCUS9229</name>
</gene>
<keyword evidence="5" id="KW-1185">Reference proteome</keyword>
<accession>A0A1I7S339</accession>
<evidence type="ECO:0000313" key="2">
    <source>
        <dbReference type="EMBL" id="CAD5226684.1"/>
    </source>
</evidence>
<keyword evidence="1" id="KW-0812">Transmembrane</keyword>
<dbReference type="OrthoDB" id="5865729at2759"/>
<dbReference type="EMBL" id="CAJFCV020000004">
    <property type="protein sequence ID" value="CAG9116085.1"/>
    <property type="molecule type" value="Genomic_DNA"/>
</dbReference>
<evidence type="ECO:0000313" key="5">
    <source>
        <dbReference type="Proteomes" id="UP000659654"/>
    </source>
</evidence>
<organism evidence="4 6">
    <name type="scientific">Bursaphelenchus xylophilus</name>
    <name type="common">Pinewood nematode worm</name>
    <name type="synonym">Aphelenchoides xylophilus</name>
    <dbReference type="NCBI Taxonomy" id="6326"/>
    <lineage>
        <taxon>Eukaryota</taxon>
        <taxon>Metazoa</taxon>
        <taxon>Ecdysozoa</taxon>
        <taxon>Nematoda</taxon>
        <taxon>Chromadorea</taxon>
        <taxon>Rhabditida</taxon>
        <taxon>Tylenchina</taxon>
        <taxon>Tylenchomorpha</taxon>
        <taxon>Aphelenchoidea</taxon>
        <taxon>Aphelenchoididae</taxon>
        <taxon>Bursaphelenchus</taxon>
    </lineage>
</organism>